<reference evidence="1 2" key="1">
    <citation type="journal article" date="2016" name="Genome Announc.">
        <title>Draft Genome Sequence of the Thermotolerant Cyanobacterium Desertifilum sp. IPPAS B-1220.</title>
        <authorList>
            <person name="Mironov K.S."/>
            <person name="Sinetova M.A."/>
            <person name="Bolatkhan K."/>
            <person name="Zayadan B.K."/>
            <person name="Ustinova V.V."/>
            <person name="Kupriyanova E.V."/>
            <person name="Skrypnik A.N."/>
            <person name="Gogoleva N.E."/>
            <person name="Gogolev Y.V."/>
            <person name="Los D.A."/>
        </authorList>
    </citation>
    <scope>NUCLEOTIDE SEQUENCE [LARGE SCALE GENOMIC DNA]</scope>
    <source>
        <strain evidence="1 2">IPPAS B-1220</strain>
    </source>
</reference>
<evidence type="ECO:0000313" key="1">
    <source>
        <dbReference type="EMBL" id="XPM64023.1"/>
    </source>
</evidence>
<protein>
    <submittedName>
        <fullName evidence="1">WD40 repeat domain-containing protein</fullName>
    </submittedName>
</protein>
<dbReference type="EMBL" id="CP182909">
    <property type="protein sequence ID" value="XPM64023.1"/>
    <property type="molecule type" value="Genomic_DNA"/>
</dbReference>
<gene>
    <name evidence="1" type="ORF">BH720_033945</name>
</gene>
<keyword evidence="2" id="KW-1185">Reference proteome</keyword>
<name>A0ACD5GTA2_9CYAN</name>
<organism evidence="1 2">
    <name type="scientific">Desertifilum tharense IPPAS B-1220</name>
    <dbReference type="NCBI Taxonomy" id="1781255"/>
    <lineage>
        <taxon>Bacteria</taxon>
        <taxon>Bacillati</taxon>
        <taxon>Cyanobacteriota</taxon>
        <taxon>Cyanophyceae</taxon>
        <taxon>Desertifilales</taxon>
        <taxon>Desertifilaceae</taxon>
        <taxon>Desertifilum</taxon>
    </lineage>
</organism>
<proteinExistence type="predicted"/>
<sequence>MIRHLLGHDDYVRSLSFSPDGTRLASGSWDQTVKLWDISTGEEIATLKGHADAVVSVNFSPDGQILASGGKIAR</sequence>
<dbReference type="Proteomes" id="UP000095472">
    <property type="component" value="Chromosome"/>
</dbReference>
<accession>A0ACD5GTA2</accession>
<evidence type="ECO:0000313" key="2">
    <source>
        <dbReference type="Proteomes" id="UP000095472"/>
    </source>
</evidence>